<comment type="caution">
    <text evidence="2">The sequence shown here is derived from an EMBL/GenBank/DDBJ whole genome shotgun (WGS) entry which is preliminary data.</text>
</comment>
<name>A0ABT4JYK7_9GAMM</name>
<sequence length="135" mass="15303">MAKKESVTRKEKAKATSLYLKTYPLMVLNLISLIVVISVHHLFLQKTVYEHPYAFLIATILPLLMVVPGAIKGSYRGAIWICFVTLTYFIAGVLNWTQGINWAYGMSETLLALLLFHLALMYARWKGLSELPVKD</sequence>
<proteinExistence type="predicted"/>
<keyword evidence="3" id="KW-1185">Reference proteome</keyword>
<feature type="transmembrane region" description="Helical" evidence="1">
    <location>
        <begin position="53"/>
        <end position="71"/>
    </location>
</feature>
<gene>
    <name evidence="2" type="ORF">O1D97_18190</name>
</gene>
<feature type="transmembrane region" description="Helical" evidence="1">
    <location>
        <begin position="102"/>
        <end position="123"/>
    </location>
</feature>
<keyword evidence="1" id="KW-0812">Transmembrane</keyword>
<feature type="transmembrane region" description="Helical" evidence="1">
    <location>
        <begin position="78"/>
        <end position="96"/>
    </location>
</feature>
<accession>A0ABT4JYK7</accession>
<evidence type="ECO:0000313" key="2">
    <source>
        <dbReference type="EMBL" id="MCZ2723489.1"/>
    </source>
</evidence>
<evidence type="ECO:0000313" key="3">
    <source>
        <dbReference type="Proteomes" id="UP001149719"/>
    </source>
</evidence>
<dbReference type="EMBL" id="JAPUBN010000021">
    <property type="protein sequence ID" value="MCZ2723489.1"/>
    <property type="molecule type" value="Genomic_DNA"/>
</dbReference>
<protein>
    <submittedName>
        <fullName evidence="2">DUF2069 domain-containing protein</fullName>
    </submittedName>
</protein>
<keyword evidence="1" id="KW-1133">Transmembrane helix</keyword>
<reference evidence="2" key="1">
    <citation type="submission" date="2022-12" db="EMBL/GenBank/DDBJ databases">
        <title>Marinomonas 15G1-11 sp. nov, isolated from marine algae.</title>
        <authorList>
            <person name="Butt M."/>
            <person name="Choi D.G."/>
            <person name="Kim J.M."/>
            <person name="Lee J.K."/>
            <person name="Baek J.H."/>
            <person name="Jeon C.O."/>
        </authorList>
    </citation>
    <scope>NUCLEOTIDE SEQUENCE</scope>
    <source>
        <strain evidence="2">15G1-11</strain>
    </source>
</reference>
<dbReference type="Pfam" id="PF09842">
    <property type="entry name" value="DUF2069"/>
    <property type="match status" value="1"/>
</dbReference>
<evidence type="ECO:0000256" key="1">
    <source>
        <dbReference type="SAM" id="Phobius"/>
    </source>
</evidence>
<keyword evidence="1" id="KW-0472">Membrane</keyword>
<dbReference type="InterPro" id="IPR018643">
    <property type="entry name" value="DUF2069_membrane"/>
</dbReference>
<feature type="transmembrane region" description="Helical" evidence="1">
    <location>
        <begin position="20"/>
        <end position="41"/>
    </location>
</feature>
<organism evidence="2 3">
    <name type="scientific">Marinomonas phaeophyticola</name>
    <dbReference type="NCBI Taxonomy" id="3004091"/>
    <lineage>
        <taxon>Bacteria</taxon>
        <taxon>Pseudomonadati</taxon>
        <taxon>Pseudomonadota</taxon>
        <taxon>Gammaproteobacteria</taxon>
        <taxon>Oceanospirillales</taxon>
        <taxon>Oceanospirillaceae</taxon>
        <taxon>Marinomonas</taxon>
    </lineage>
</organism>
<dbReference type="RefSeq" id="WP_269127609.1">
    <property type="nucleotide sequence ID" value="NZ_JAPUBN010000021.1"/>
</dbReference>
<dbReference type="Proteomes" id="UP001149719">
    <property type="component" value="Unassembled WGS sequence"/>
</dbReference>